<evidence type="ECO:0000313" key="1">
    <source>
        <dbReference type="EMBL" id="KAF5903499.1"/>
    </source>
</evidence>
<dbReference type="AlphaFoldDB" id="A0A8J4U3N0"/>
<keyword evidence="2" id="KW-1185">Reference proteome</keyword>
<sequence length="50" mass="5868">MESPEVSIRKVTVWKIGMPQQCLRFSFPFIDAAQEQCHQRARVPDPEWHG</sequence>
<organism evidence="1 2">
    <name type="scientific">Clarias magur</name>
    <name type="common">Asian catfish</name>
    <name type="synonym">Macropteronotus magur</name>
    <dbReference type="NCBI Taxonomy" id="1594786"/>
    <lineage>
        <taxon>Eukaryota</taxon>
        <taxon>Metazoa</taxon>
        <taxon>Chordata</taxon>
        <taxon>Craniata</taxon>
        <taxon>Vertebrata</taxon>
        <taxon>Euteleostomi</taxon>
        <taxon>Actinopterygii</taxon>
        <taxon>Neopterygii</taxon>
        <taxon>Teleostei</taxon>
        <taxon>Ostariophysi</taxon>
        <taxon>Siluriformes</taxon>
        <taxon>Clariidae</taxon>
        <taxon>Clarias</taxon>
    </lineage>
</organism>
<reference evidence="1" key="1">
    <citation type="submission" date="2020-07" db="EMBL/GenBank/DDBJ databases">
        <title>Clarias magur genome sequencing, assembly and annotation.</title>
        <authorList>
            <person name="Kushwaha B."/>
            <person name="Kumar R."/>
            <person name="Das P."/>
            <person name="Joshi C.G."/>
            <person name="Kumar D."/>
            <person name="Nagpure N.S."/>
            <person name="Pandey M."/>
            <person name="Agarwal S."/>
            <person name="Srivastava S."/>
            <person name="Singh M."/>
            <person name="Sahoo L."/>
            <person name="Jayasankar P."/>
            <person name="Meher P.K."/>
            <person name="Koringa P.G."/>
            <person name="Iquebal M.A."/>
            <person name="Das S.P."/>
            <person name="Bit A."/>
            <person name="Patnaik S."/>
            <person name="Patel N."/>
            <person name="Shah T.M."/>
            <person name="Hinsu A."/>
            <person name="Jena J.K."/>
        </authorList>
    </citation>
    <scope>NUCLEOTIDE SEQUENCE</scope>
    <source>
        <strain evidence="1">CIFAMagur01</strain>
        <tissue evidence="1">Testis</tissue>
    </source>
</reference>
<evidence type="ECO:0000313" key="2">
    <source>
        <dbReference type="Proteomes" id="UP000727407"/>
    </source>
</evidence>
<accession>A0A8J4U3N0</accession>
<proteinExistence type="predicted"/>
<protein>
    <submittedName>
        <fullName evidence="1">Uncharacterized protein</fullName>
    </submittedName>
</protein>
<name>A0A8J4U3N0_CLAMG</name>
<dbReference type="EMBL" id="QNUK01000072">
    <property type="protein sequence ID" value="KAF5903499.1"/>
    <property type="molecule type" value="Genomic_DNA"/>
</dbReference>
<comment type="caution">
    <text evidence="1">The sequence shown here is derived from an EMBL/GenBank/DDBJ whole genome shotgun (WGS) entry which is preliminary data.</text>
</comment>
<gene>
    <name evidence="1" type="ORF">DAT39_006814</name>
</gene>
<dbReference type="Proteomes" id="UP000727407">
    <property type="component" value="Unassembled WGS sequence"/>
</dbReference>